<name>A0A3E0TM97_9GAMM</name>
<feature type="signal peptide" evidence="1">
    <location>
        <begin position="1"/>
        <end position="28"/>
    </location>
</feature>
<dbReference type="EMBL" id="QUOU01000001">
    <property type="protein sequence ID" value="REL25646.1"/>
    <property type="molecule type" value="Genomic_DNA"/>
</dbReference>
<evidence type="ECO:0000256" key="1">
    <source>
        <dbReference type="SAM" id="SignalP"/>
    </source>
</evidence>
<accession>A0A3E0TM97</accession>
<evidence type="ECO:0000313" key="2">
    <source>
        <dbReference type="EMBL" id="REL25646.1"/>
    </source>
</evidence>
<dbReference type="PANTHER" id="PTHR36573">
    <property type="entry name" value="INTERMEMBRANE PHOSPHOLIPID TRANSPORT SYSTEM BINDING PROTEIN MLAC"/>
    <property type="match status" value="1"/>
</dbReference>
<dbReference type="InterPro" id="IPR008869">
    <property type="entry name" value="MlaC/ttg2D"/>
</dbReference>
<dbReference type="InterPro" id="IPR042245">
    <property type="entry name" value="Tgt2/MlaC_sf"/>
</dbReference>
<protein>
    <submittedName>
        <fullName evidence="2">Toluene tolerance protein</fullName>
    </submittedName>
</protein>
<proteinExistence type="predicted"/>
<reference evidence="2 3" key="1">
    <citation type="submission" date="2018-08" db="EMBL/GenBank/DDBJ databases">
        <title>Thalassotalea euphylliae genome.</title>
        <authorList>
            <person name="Summers S."/>
            <person name="Rice S.A."/>
            <person name="Freckelton M.L."/>
            <person name="Nedved B.T."/>
            <person name="Hadfield M.G."/>
        </authorList>
    </citation>
    <scope>NUCLEOTIDE SEQUENCE [LARGE SCALE GENOMIC DNA]</scope>
    <source>
        <strain evidence="2 3">H1</strain>
    </source>
</reference>
<dbReference type="Gene3D" id="3.10.450.710">
    <property type="entry name" value="Tgt2/MlaC"/>
    <property type="match status" value="1"/>
</dbReference>
<organism evidence="2 3">
    <name type="scientific">Thalassotalea euphylliae</name>
    <dbReference type="NCBI Taxonomy" id="1655234"/>
    <lineage>
        <taxon>Bacteria</taxon>
        <taxon>Pseudomonadati</taxon>
        <taxon>Pseudomonadota</taxon>
        <taxon>Gammaproteobacteria</taxon>
        <taxon>Alteromonadales</taxon>
        <taxon>Colwelliaceae</taxon>
        <taxon>Thalassotalea</taxon>
    </lineage>
</organism>
<gene>
    <name evidence="2" type="ORF">DXX93_03150</name>
</gene>
<dbReference type="Pfam" id="PF05494">
    <property type="entry name" value="MlaC"/>
    <property type="match status" value="1"/>
</dbReference>
<dbReference type="OrthoDB" id="9787053at2"/>
<dbReference type="Proteomes" id="UP000256478">
    <property type="component" value="Unassembled WGS sequence"/>
</dbReference>
<sequence>MRNIIQAIQTMPKALLFTALLFTANAHADISKTDPYAMIQQVADITFKRVKDEQAAIRSNPNLLKKVVREELLPYVDYRYAAYKVIGKNLKKTTEQERKAFVPVFRDYLVTSYAQVFTLYNDQTVEFEAGRKLDKQKIVAVKTRVLQPGGEPIDISFKVRKNRKKNEWKAFDMIAEGISLLDSKQAELSSIIRQKGLPHVTEMLKEKAERDVVFKQGEP</sequence>
<comment type="caution">
    <text evidence="2">The sequence shown here is derived from an EMBL/GenBank/DDBJ whole genome shotgun (WGS) entry which is preliminary data.</text>
</comment>
<feature type="chain" id="PRO_5017715213" evidence="1">
    <location>
        <begin position="29"/>
        <end position="219"/>
    </location>
</feature>
<dbReference type="PANTHER" id="PTHR36573:SF1">
    <property type="entry name" value="INTERMEMBRANE PHOSPHOLIPID TRANSPORT SYSTEM BINDING PROTEIN MLAC"/>
    <property type="match status" value="1"/>
</dbReference>
<keyword evidence="1" id="KW-0732">Signal</keyword>
<dbReference type="PIRSF" id="PIRSF004649">
    <property type="entry name" value="MlaC"/>
    <property type="match status" value="1"/>
</dbReference>
<dbReference type="RefSeq" id="WP_116006776.1">
    <property type="nucleotide sequence ID" value="NZ_QUOU01000001.1"/>
</dbReference>
<evidence type="ECO:0000313" key="3">
    <source>
        <dbReference type="Proteomes" id="UP000256478"/>
    </source>
</evidence>
<dbReference type="AlphaFoldDB" id="A0A3E0TM97"/>